<dbReference type="RefSeq" id="WP_146408157.1">
    <property type="nucleotide sequence ID" value="NZ_SJPU01000002.1"/>
</dbReference>
<keyword evidence="2" id="KW-0808">Transferase</keyword>
<keyword evidence="3" id="KW-1185">Reference proteome</keyword>
<organism evidence="2 3">
    <name type="scientific">Allorhodopirellula heiligendammensis</name>
    <dbReference type="NCBI Taxonomy" id="2714739"/>
    <lineage>
        <taxon>Bacteria</taxon>
        <taxon>Pseudomonadati</taxon>
        <taxon>Planctomycetota</taxon>
        <taxon>Planctomycetia</taxon>
        <taxon>Pirellulales</taxon>
        <taxon>Pirellulaceae</taxon>
        <taxon>Allorhodopirellula</taxon>
    </lineage>
</organism>
<dbReference type="InterPro" id="IPR031042">
    <property type="entry name" value="Glyco_TIGR04440"/>
</dbReference>
<dbReference type="EMBL" id="SJPU01000002">
    <property type="protein sequence ID" value="TWU16530.1"/>
    <property type="molecule type" value="Genomic_DNA"/>
</dbReference>
<dbReference type="AlphaFoldDB" id="A0A5C6BW68"/>
<dbReference type="Proteomes" id="UP000319908">
    <property type="component" value="Unassembled WGS sequence"/>
</dbReference>
<comment type="caution">
    <text evidence="2">The sequence shown here is derived from an EMBL/GenBank/DDBJ whole genome shotgun (WGS) entry which is preliminary data.</text>
</comment>
<name>A0A5C6BW68_9BACT</name>
<evidence type="ECO:0000259" key="1">
    <source>
        <dbReference type="Pfam" id="PF00535"/>
    </source>
</evidence>
<dbReference type="SUPFAM" id="SSF53448">
    <property type="entry name" value="Nucleotide-diphospho-sugar transferases"/>
    <property type="match status" value="1"/>
</dbReference>
<feature type="domain" description="Glycosyltransferase 2-like" evidence="1">
    <location>
        <begin position="8"/>
        <end position="134"/>
    </location>
</feature>
<accession>A0A5C6BW68</accession>
<reference evidence="2 3" key="1">
    <citation type="journal article" date="2020" name="Antonie Van Leeuwenhoek">
        <title>Rhodopirellula heiligendammensis sp. nov., Rhodopirellula pilleata sp. nov., and Rhodopirellula solitaria sp. nov. isolated from natural or artificial marine surfaces in Northern Germany and California, USA, and emended description of the genus Rhodopirellula.</title>
        <authorList>
            <person name="Kallscheuer N."/>
            <person name="Wiegand S."/>
            <person name="Jogler M."/>
            <person name="Boedeker C."/>
            <person name="Peeters S.H."/>
            <person name="Rast P."/>
            <person name="Heuer A."/>
            <person name="Jetten M.S.M."/>
            <person name="Rohde M."/>
            <person name="Jogler C."/>
        </authorList>
    </citation>
    <scope>NUCLEOTIDE SEQUENCE [LARGE SCALE GENOMIC DNA]</scope>
    <source>
        <strain evidence="2 3">Poly21</strain>
    </source>
</reference>
<dbReference type="InterPro" id="IPR029044">
    <property type="entry name" value="Nucleotide-diphossugar_trans"/>
</dbReference>
<dbReference type="NCBIfam" id="TIGR04440">
    <property type="entry name" value="glyco_TIGR04440"/>
    <property type="match status" value="1"/>
</dbReference>
<evidence type="ECO:0000313" key="2">
    <source>
        <dbReference type="EMBL" id="TWU16530.1"/>
    </source>
</evidence>
<sequence length="353" mass="40382">MTPGTLTLLTPTHNRPPFLRRMIRFFSQIELAFPIVIVDSSDSEHAAQNRRICEDAANTLNVLYRHHGLPFDLKCYQGLSEVETPYVSFCADDDFQFPAVVQQCVEFLIQNDDYSVAQGRVIHASNSRTAHDSIFDCHLLDAYDIQDSDAAERFRQIATRTFSTFYGVYRTPQLTNSFAEVVEYTDYQQGRVFTEAFLLALSVISGKVKVLPGVQYLQETHGNNESRVVPRVADKQSTNALARRYEIGLQNHLLESSGQPIDHIERLIEQHARFLSGMGSRKRSQGPWKEKLKRELQRSRPKAIKWWRNLFNHSDAAAHRIDAVVQNPHVFPNGQEYDVAKRLLTQHPRGVAE</sequence>
<dbReference type="Gene3D" id="3.90.550.10">
    <property type="entry name" value="Spore Coat Polysaccharide Biosynthesis Protein SpsA, Chain A"/>
    <property type="match status" value="1"/>
</dbReference>
<protein>
    <submittedName>
        <fullName evidence="2">Glycosyl transferase family 2</fullName>
    </submittedName>
</protein>
<dbReference type="InterPro" id="IPR001173">
    <property type="entry name" value="Glyco_trans_2-like"/>
</dbReference>
<dbReference type="GO" id="GO:0016740">
    <property type="term" value="F:transferase activity"/>
    <property type="evidence" value="ECO:0007669"/>
    <property type="project" value="UniProtKB-KW"/>
</dbReference>
<evidence type="ECO:0000313" key="3">
    <source>
        <dbReference type="Proteomes" id="UP000319908"/>
    </source>
</evidence>
<proteinExistence type="predicted"/>
<gene>
    <name evidence="2" type="ORF">Poly21_37350</name>
</gene>
<dbReference type="OrthoDB" id="1034792at2"/>
<dbReference type="Pfam" id="PF00535">
    <property type="entry name" value="Glycos_transf_2"/>
    <property type="match status" value="1"/>
</dbReference>